<gene>
    <name evidence="2" type="ORF">L210DRAFT_3561075</name>
    <name evidence="1" type="ORF">L210DRAFT_3571374</name>
</gene>
<evidence type="ECO:0000313" key="3">
    <source>
        <dbReference type="Proteomes" id="UP001194468"/>
    </source>
</evidence>
<protein>
    <submittedName>
        <fullName evidence="1">Uncharacterized protein</fullName>
    </submittedName>
</protein>
<evidence type="ECO:0000313" key="2">
    <source>
        <dbReference type="EMBL" id="KAF8431233.1"/>
    </source>
</evidence>
<dbReference type="AlphaFoldDB" id="A0AAD4BDF5"/>
<comment type="caution">
    <text evidence="1">The sequence shown here is derived from an EMBL/GenBank/DDBJ whole genome shotgun (WGS) entry which is preliminary data.</text>
</comment>
<reference evidence="1" key="1">
    <citation type="submission" date="2019-10" db="EMBL/GenBank/DDBJ databases">
        <authorList>
            <consortium name="DOE Joint Genome Institute"/>
            <person name="Kuo A."/>
            <person name="Miyauchi S."/>
            <person name="Kiss E."/>
            <person name="Drula E."/>
            <person name="Kohler A."/>
            <person name="Sanchez-Garcia M."/>
            <person name="Andreopoulos B."/>
            <person name="Barry K.W."/>
            <person name="Bonito G."/>
            <person name="Buee M."/>
            <person name="Carver A."/>
            <person name="Chen C."/>
            <person name="Cichocki N."/>
            <person name="Clum A."/>
            <person name="Culley D."/>
            <person name="Crous P.W."/>
            <person name="Fauchery L."/>
            <person name="Girlanda M."/>
            <person name="Hayes R."/>
            <person name="Keri Z."/>
            <person name="LaButti K."/>
            <person name="Lipzen A."/>
            <person name="Lombard V."/>
            <person name="Magnuson J."/>
            <person name="Maillard F."/>
            <person name="Morin E."/>
            <person name="Murat C."/>
            <person name="Nolan M."/>
            <person name="Ohm R."/>
            <person name="Pangilinan J."/>
            <person name="Pereira M."/>
            <person name="Perotto S."/>
            <person name="Peter M."/>
            <person name="Riley R."/>
            <person name="Sitrit Y."/>
            <person name="Stielow B."/>
            <person name="Szollosi G."/>
            <person name="Zifcakova L."/>
            <person name="Stursova M."/>
            <person name="Spatafora J.W."/>
            <person name="Tedersoo L."/>
            <person name="Vaario L.-M."/>
            <person name="Yamada A."/>
            <person name="Yan M."/>
            <person name="Wang P."/>
            <person name="Xu J."/>
            <person name="Bruns T."/>
            <person name="Baldrian P."/>
            <person name="Vilgalys R."/>
            <person name="Henrissat B."/>
            <person name="Grigoriev I.V."/>
            <person name="Hibbett D."/>
            <person name="Nagy L.G."/>
            <person name="Martin F.M."/>
        </authorList>
    </citation>
    <scope>NUCLEOTIDE SEQUENCE</scope>
    <source>
        <strain evidence="1">BED1</strain>
    </source>
</reference>
<proteinExistence type="predicted"/>
<accession>A0AAD4BDF5</accession>
<organism evidence="1 3">
    <name type="scientific">Boletus edulis BED1</name>
    <dbReference type="NCBI Taxonomy" id="1328754"/>
    <lineage>
        <taxon>Eukaryota</taxon>
        <taxon>Fungi</taxon>
        <taxon>Dikarya</taxon>
        <taxon>Basidiomycota</taxon>
        <taxon>Agaricomycotina</taxon>
        <taxon>Agaricomycetes</taxon>
        <taxon>Agaricomycetidae</taxon>
        <taxon>Boletales</taxon>
        <taxon>Boletineae</taxon>
        <taxon>Boletaceae</taxon>
        <taxon>Boletoideae</taxon>
        <taxon>Boletus</taxon>
    </lineage>
</organism>
<reference evidence="1" key="2">
    <citation type="journal article" date="2020" name="Nat. Commun.">
        <title>Large-scale genome sequencing of mycorrhizal fungi provides insights into the early evolution of symbiotic traits.</title>
        <authorList>
            <person name="Miyauchi S."/>
            <person name="Kiss E."/>
            <person name="Kuo A."/>
            <person name="Drula E."/>
            <person name="Kohler A."/>
            <person name="Sanchez-Garcia M."/>
            <person name="Morin E."/>
            <person name="Andreopoulos B."/>
            <person name="Barry K.W."/>
            <person name="Bonito G."/>
            <person name="Buee M."/>
            <person name="Carver A."/>
            <person name="Chen C."/>
            <person name="Cichocki N."/>
            <person name="Clum A."/>
            <person name="Culley D."/>
            <person name="Crous P.W."/>
            <person name="Fauchery L."/>
            <person name="Girlanda M."/>
            <person name="Hayes R.D."/>
            <person name="Keri Z."/>
            <person name="LaButti K."/>
            <person name="Lipzen A."/>
            <person name="Lombard V."/>
            <person name="Magnuson J."/>
            <person name="Maillard F."/>
            <person name="Murat C."/>
            <person name="Nolan M."/>
            <person name="Ohm R.A."/>
            <person name="Pangilinan J."/>
            <person name="Pereira M.F."/>
            <person name="Perotto S."/>
            <person name="Peter M."/>
            <person name="Pfister S."/>
            <person name="Riley R."/>
            <person name="Sitrit Y."/>
            <person name="Stielow J.B."/>
            <person name="Szollosi G."/>
            <person name="Zifcakova L."/>
            <person name="Stursova M."/>
            <person name="Spatafora J.W."/>
            <person name="Tedersoo L."/>
            <person name="Vaario L.M."/>
            <person name="Yamada A."/>
            <person name="Yan M."/>
            <person name="Wang P."/>
            <person name="Xu J."/>
            <person name="Bruns T."/>
            <person name="Baldrian P."/>
            <person name="Vilgalys R."/>
            <person name="Dunand C."/>
            <person name="Henrissat B."/>
            <person name="Grigoriev I.V."/>
            <person name="Hibbett D."/>
            <person name="Nagy L.G."/>
            <person name="Martin F.M."/>
        </authorList>
    </citation>
    <scope>NUCLEOTIDE SEQUENCE</scope>
    <source>
        <strain evidence="1">BED1</strain>
    </source>
</reference>
<sequence length="99" mass="11313">MVNNLLEMNSKLEVLDEMLAVDSQELGLAPNLLHIHLQLSRLEAFRNQTMHQASPTSRQKLIHIFKRLSQLIVDFENLCRHHLQRPQTGDETAFPGSAS</sequence>
<dbReference type="EMBL" id="WHUW01000052">
    <property type="protein sequence ID" value="KAF8431233.1"/>
    <property type="molecule type" value="Genomic_DNA"/>
</dbReference>
<evidence type="ECO:0000313" key="1">
    <source>
        <dbReference type="EMBL" id="KAF8422349.1"/>
    </source>
</evidence>
<name>A0AAD4BDF5_BOLED</name>
<dbReference type="Proteomes" id="UP001194468">
    <property type="component" value="Unassembled WGS sequence"/>
</dbReference>
<keyword evidence="3" id="KW-1185">Reference proteome</keyword>
<dbReference type="EMBL" id="WHUW01000126">
    <property type="protein sequence ID" value="KAF8422349.1"/>
    <property type="molecule type" value="Genomic_DNA"/>
</dbReference>